<feature type="transmembrane region" description="Helical" evidence="7">
    <location>
        <begin position="36"/>
        <end position="57"/>
    </location>
</feature>
<dbReference type="PANTHER" id="PTHR30506">
    <property type="entry name" value="INNER MEMBRANE PROTEIN"/>
    <property type="match status" value="1"/>
</dbReference>
<feature type="domain" description="Glycine transporter" evidence="8">
    <location>
        <begin position="99"/>
        <end position="172"/>
    </location>
</feature>
<keyword evidence="5 7" id="KW-1133">Transmembrane helix</keyword>
<reference evidence="9" key="1">
    <citation type="submission" date="2023-07" db="EMBL/GenBank/DDBJ databases">
        <title>Genome content predicts the carbon catabolic preferences of heterotrophic bacteria.</title>
        <authorList>
            <person name="Gralka M."/>
        </authorList>
    </citation>
    <scope>NUCLEOTIDE SEQUENCE</scope>
    <source>
        <strain evidence="9">I3M17_2</strain>
    </source>
</reference>
<feature type="transmembrane region" description="Helical" evidence="7">
    <location>
        <begin position="69"/>
        <end position="86"/>
    </location>
</feature>
<gene>
    <name evidence="9" type="ORF">Q4521_17205</name>
</gene>
<dbReference type="InterPro" id="IPR005115">
    <property type="entry name" value="Gly_transporter"/>
</dbReference>
<evidence type="ECO:0000259" key="8">
    <source>
        <dbReference type="Pfam" id="PF03458"/>
    </source>
</evidence>
<evidence type="ECO:0000256" key="6">
    <source>
        <dbReference type="ARBA" id="ARBA00023136"/>
    </source>
</evidence>
<evidence type="ECO:0000313" key="10">
    <source>
        <dbReference type="Proteomes" id="UP001169760"/>
    </source>
</evidence>
<comment type="caution">
    <text evidence="9">The sequence shown here is derived from an EMBL/GenBank/DDBJ whole genome shotgun (WGS) entry which is preliminary data.</text>
</comment>
<feature type="transmembrane region" description="Helical" evidence="7">
    <location>
        <begin position="6"/>
        <end position="29"/>
    </location>
</feature>
<dbReference type="PANTHER" id="PTHR30506:SF3">
    <property type="entry name" value="UPF0126 INNER MEMBRANE PROTEIN YADS-RELATED"/>
    <property type="match status" value="1"/>
</dbReference>
<evidence type="ECO:0000313" key="9">
    <source>
        <dbReference type="EMBL" id="MDO6424226.1"/>
    </source>
</evidence>
<feature type="transmembrane region" description="Helical" evidence="7">
    <location>
        <begin position="123"/>
        <end position="145"/>
    </location>
</feature>
<evidence type="ECO:0000256" key="5">
    <source>
        <dbReference type="ARBA" id="ARBA00022989"/>
    </source>
</evidence>
<evidence type="ECO:0000256" key="2">
    <source>
        <dbReference type="ARBA" id="ARBA00008193"/>
    </source>
</evidence>
<dbReference type="GO" id="GO:0005886">
    <property type="term" value="C:plasma membrane"/>
    <property type="evidence" value="ECO:0007669"/>
    <property type="project" value="UniProtKB-SubCell"/>
</dbReference>
<dbReference type="EMBL" id="JAUOPB010000013">
    <property type="protein sequence ID" value="MDO6424226.1"/>
    <property type="molecule type" value="Genomic_DNA"/>
</dbReference>
<accession>A0AAW7XCC8</accession>
<evidence type="ECO:0000256" key="4">
    <source>
        <dbReference type="ARBA" id="ARBA00022692"/>
    </source>
</evidence>
<comment type="similarity">
    <text evidence="2">Belongs to the UPF0126 family.</text>
</comment>
<evidence type="ECO:0000256" key="3">
    <source>
        <dbReference type="ARBA" id="ARBA00022475"/>
    </source>
</evidence>
<dbReference type="Pfam" id="PF03458">
    <property type="entry name" value="Gly_transporter"/>
    <property type="match status" value="2"/>
</dbReference>
<evidence type="ECO:0000256" key="1">
    <source>
        <dbReference type="ARBA" id="ARBA00004651"/>
    </source>
</evidence>
<feature type="transmembrane region" description="Helical" evidence="7">
    <location>
        <begin position="157"/>
        <end position="172"/>
    </location>
</feature>
<proteinExistence type="inferred from homology"/>
<keyword evidence="3" id="KW-1003">Cell membrane</keyword>
<feature type="transmembrane region" description="Helical" evidence="7">
    <location>
        <begin position="98"/>
        <end position="117"/>
    </location>
</feature>
<dbReference type="RefSeq" id="WP_280945360.1">
    <property type="nucleotide sequence ID" value="NZ_CP123764.1"/>
</dbReference>
<feature type="transmembrane region" description="Helical" evidence="7">
    <location>
        <begin position="178"/>
        <end position="196"/>
    </location>
</feature>
<feature type="domain" description="Glycine transporter" evidence="8">
    <location>
        <begin position="12"/>
        <end position="85"/>
    </location>
</feature>
<protein>
    <submittedName>
        <fullName evidence="9">Trimeric intracellular cation channel family protein</fullName>
    </submittedName>
</protein>
<dbReference type="AlphaFoldDB" id="A0AAW7XCC8"/>
<evidence type="ECO:0000256" key="7">
    <source>
        <dbReference type="SAM" id="Phobius"/>
    </source>
</evidence>
<comment type="subcellular location">
    <subcellularLocation>
        <location evidence="1">Cell membrane</location>
        <topology evidence="1">Multi-pass membrane protein</topology>
    </subcellularLocation>
</comment>
<keyword evidence="6 7" id="KW-0472">Membrane</keyword>
<keyword evidence="4 7" id="KW-0812">Transmembrane</keyword>
<name>A0AAW7XCC8_9GAMM</name>
<organism evidence="9 10">
    <name type="scientific">Saccharophagus degradans</name>
    <dbReference type="NCBI Taxonomy" id="86304"/>
    <lineage>
        <taxon>Bacteria</taxon>
        <taxon>Pseudomonadati</taxon>
        <taxon>Pseudomonadota</taxon>
        <taxon>Gammaproteobacteria</taxon>
        <taxon>Cellvibrionales</taxon>
        <taxon>Cellvibrionaceae</taxon>
        <taxon>Saccharophagus</taxon>
    </lineage>
</organism>
<dbReference type="Proteomes" id="UP001169760">
    <property type="component" value="Unassembled WGS sequence"/>
</dbReference>
<sequence length="216" mass="23367">MHSSHLLNFISIADYFGTFVFAISGAIAARNRSFDIFGVVVVATLTSLGGGTIRDMLLGLGPAIWIKQPGYLIIVLSAVTFAALLTKLYSEKIHTSMIYLDAFGLSIFTLIGAQIAMTAPGTTLPIIVIMSVITGVAGGVLRDIICNEIPLIFRQEIYASASAFGALLYYILFKAQTPTLICFTVPILATLTLRILSFQKKWSLPVLGTINLPKYK</sequence>